<accession>D6CZ96</accession>
<reference evidence="2 3" key="1">
    <citation type="submission" date="2010-03" db="EMBL/GenBank/DDBJ databases">
        <title>The genome sequence of Bacteriodes xylanisolvens XB1A.</title>
        <authorList>
            <consortium name="metaHIT consortium -- http://www.metahit.eu/"/>
            <person name="Pajon A."/>
            <person name="Turner K."/>
            <person name="Parkhill J."/>
            <person name="Bernalier A."/>
        </authorList>
    </citation>
    <scope>NUCLEOTIDE SEQUENCE [LARGE SCALE GENOMIC DNA]</scope>
    <source>
        <strain evidence="2 3">XB1A</strain>
    </source>
</reference>
<dbReference type="AlphaFoldDB" id="D6CZ96"/>
<evidence type="ECO:0000313" key="3">
    <source>
        <dbReference type="Proteomes" id="UP000008795"/>
    </source>
</evidence>
<evidence type="ECO:0000313" key="2">
    <source>
        <dbReference type="EMBL" id="CBK67498.1"/>
    </source>
</evidence>
<dbReference type="HOGENOM" id="CLU_2931911_0_0_10"/>
<proteinExistence type="predicted"/>
<feature type="region of interest" description="Disordered" evidence="1">
    <location>
        <begin position="38"/>
        <end position="60"/>
    </location>
</feature>
<dbReference type="Proteomes" id="UP000008795">
    <property type="component" value="Chromosome"/>
</dbReference>
<evidence type="ECO:0000256" key="1">
    <source>
        <dbReference type="SAM" id="MobiDB-lite"/>
    </source>
</evidence>
<sequence length="60" mass="6618">MGEQPRVPLQVQKDPVRHAVGTSQAVEKRIAEIIDVHHEEQDADRPHEVGGLAESPGIFL</sequence>
<dbReference type="KEGG" id="bxy:BXY_24380"/>
<dbReference type="EMBL" id="FP929033">
    <property type="protein sequence ID" value="CBK67498.1"/>
    <property type="molecule type" value="Genomic_DNA"/>
</dbReference>
<name>D6CZ96_9BACE</name>
<protein>
    <submittedName>
        <fullName evidence="2">Uncharacterized protein</fullName>
    </submittedName>
</protein>
<feature type="compositionally biased region" description="Basic and acidic residues" evidence="1">
    <location>
        <begin position="38"/>
        <end position="48"/>
    </location>
</feature>
<gene>
    <name evidence="2" type="ORF">BXY_24380</name>
</gene>
<reference evidence="2 3" key="2">
    <citation type="submission" date="2010-03" db="EMBL/GenBank/DDBJ databases">
        <authorList>
            <person name="Pajon A."/>
        </authorList>
    </citation>
    <scope>NUCLEOTIDE SEQUENCE [LARGE SCALE GENOMIC DNA]</scope>
    <source>
        <strain evidence="2 3">XB1A</strain>
    </source>
</reference>
<organism evidence="2 3">
    <name type="scientific">Bacteroides xylanisolvens XB1A</name>
    <dbReference type="NCBI Taxonomy" id="657309"/>
    <lineage>
        <taxon>Bacteria</taxon>
        <taxon>Pseudomonadati</taxon>
        <taxon>Bacteroidota</taxon>
        <taxon>Bacteroidia</taxon>
        <taxon>Bacteroidales</taxon>
        <taxon>Bacteroidaceae</taxon>
        <taxon>Bacteroides</taxon>
    </lineage>
</organism>